<evidence type="ECO:0000256" key="1">
    <source>
        <dbReference type="SAM" id="MobiDB-lite"/>
    </source>
</evidence>
<feature type="region of interest" description="Disordered" evidence="1">
    <location>
        <begin position="1"/>
        <end position="43"/>
    </location>
</feature>
<accession>A0A284S994</accession>
<name>A0A284S994_ARMOS</name>
<feature type="compositionally biased region" description="Basic and acidic residues" evidence="1">
    <location>
        <begin position="1"/>
        <end position="41"/>
    </location>
</feature>
<dbReference type="EMBL" id="FUEG01000046">
    <property type="protein sequence ID" value="SJL17588.1"/>
    <property type="molecule type" value="Genomic_DNA"/>
</dbReference>
<evidence type="ECO:0000313" key="3">
    <source>
        <dbReference type="Proteomes" id="UP000219338"/>
    </source>
</evidence>
<organism evidence="2 3">
    <name type="scientific">Armillaria ostoyae</name>
    <name type="common">Armillaria root rot fungus</name>
    <dbReference type="NCBI Taxonomy" id="47428"/>
    <lineage>
        <taxon>Eukaryota</taxon>
        <taxon>Fungi</taxon>
        <taxon>Dikarya</taxon>
        <taxon>Basidiomycota</taxon>
        <taxon>Agaricomycotina</taxon>
        <taxon>Agaricomycetes</taxon>
        <taxon>Agaricomycetidae</taxon>
        <taxon>Agaricales</taxon>
        <taxon>Marasmiineae</taxon>
        <taxon>Physalacriaceae</taxon>
        <taxon>Armillaria</taxon>
    </lineage>
</organism>
<proteinExistence type="predicted"/>
<dbReference type="AlphaFoldDB" id="A0A284S994"/>
<dbReference type="Proteomes" id="UP000219338">
    <property type="component" value="Unassembled WGS sequence"/>
</dbReference>
<sequence length="121" mass="13152">MPWGERSHAGDDRMETKDILPVEKKDGARKGSAAKDEERPSLDTNVAITVESNRRIRKAIVTVPPARSRRSQKPPSSMQVVLSARRCKGDSPSTATTSSPPRPLPPMALLIQTNEPAAAKN</sequence>
<feature type="region of interest" description="Disordered" evidence="1">
    <location>
        <begin position="64"/>
        <end position="121"/>
    </location>
</feature>
<protein>
    <submittedName>
        <fullName evidence="2">Uncharacterized protein</fullName>
    </submittedName>
</protein>
<gene>
    <name evidence="2" type="ORF">ARMOST_21140</name>
</gene>
<keyword evidence="3" id="KW-1185">Reference proteome</keyword>
<evidence type="ECO:0000313" key="2">
    <source>
        <dbReference type="EMBL" id="SJL17588.1"/>
    </source>
</evidence>
<reference evidence="3" key="1">
    <citation type="journal article" date="2017" name="Nat. Ecol. Evol.">
        <title>Genome expansion and lineage-specific genetic innovations in the forest pathogenic fungi Armillaria.</title>
        <authorList>
            <person name="Sipos G."/>
            <person name="Prasanna A.N."/>
            <person name="Walter M.C."/>
            <person name="O'Connor E."/>
            <person name="Balint B."/>
            <person name="Krizsan K."/>
            <person name="Kiss B."/>
            <person name="Hess J."/>
            <person name="Varga T."/>
            <person name="Slot J."/>
            <person name="Riley R."/>
            <person name="Boka B."/>
            <person name="Rigling D."/>
            <person name="Barry K."/>
            <person name="Lee J."/>
            <person name="Mihaltcheva S."/>
            <person name="LaButti K."/>
            <person name="Lipzen A."/>
            <person name="Waldron R."/>
            <person name="Moloney N.M."/>
            <person name="Sperisen C."/>
            <person name="Kredics L."/>
            <person name="Vagvoelgyi C."/>
            <person name="Patrignani A."/>
            <person name="Fitzpatrick D."/>
            <person name="Nagy I."/>
            <person name="Doyle S."/>
            <person name="Anderson J.B."/>
            <person name="Grigoriev I.V."/>
            <person name="Gueldener U."/>
            <person name="Muensterkoetter M."/>
            <person name="Nagy L.G."/>
        </authorList>
    </citation>
    <scope>NUCLEOTIDE SEQUENCE [LARGE SCALE GENOMIC DNA]</scope>
    <source>
        <strain evidence="3">C18/9</strain>
    </source>
</reference>
<dbReference type="OrthoDB" id="10562858at2759"/>